<keyword evidence="1" id="KW-1185">Reference proteome</keyword>
<reference evidence="2" key="2">
    <citation type="submission" date="2025-08" db="UniProtKB">
        <authorList>
            <consortium name="RefSeq"/>
        </authorList>
    </citation>
    <scope>IDENTIFICATION</scope>
    <source>
        <tissue evidence="2">Leaf</tissue>
    </source>
</reference>
<dbReference type="RefSeq" id="XP_010479204.1">
    <property type="nucleotide sequence ID" value="XM_010480902.2"/>
</dbReference>
<accession>A0ABM0X1G2</accession>
<sequence>MFFKLYMYYSFDDRLYGSSYSCSCSNDSYPLSVVFVWNAGLSITKTLSELVNGRDLSSMFPHKKSSCRKASEDDHINERCLVEVARTIEISYLKSASSSMLKDESTNDRMAKNRKTVNGANNIPEVMIRDAESAIQRLSAIVREAIDRKKSESLLFHLNYTKAYGRRYDWCHCKNSGVKKGGRRNLENSRMNVMRSYNRIFIDIVLDE</sequence>
<evidence type="ECO:0000313" key="1">
    <source>
        <dbReference type="Proteomes" id="UP000694864"/>
    </source>
</evidence>
<evidence type="ECO:0000313" key="2">
    <source>
        <dbReference type="RefSeq" id="XP_010479204.1"/>
    </source>
</evidence>
<proteinExistence type="predicted"/>
<gene>
    <name evidence="2" type="primary">LOC104758094</name>
</gene>
<organism evidence="1 2">
    <name type="scientific">Camelina sativa</name>
    <name type="common">False flax</name>
    <name type="synonym">Myagrum sativum</name>
    <dbReference type="NCBI Taxonomy" id="90675"/>
    <lineage>
        <taxon>Eukaryota</taxon>
        <taxon>Viridiplantae</taxon>
        <taxon>Streptophyta</taxon>
        <taxon>Embryophyta</taxon>
        <taxon>Tracheophyta</taxon>
        <taxon>Spermatophyta</taxon>
        <taxon>Magnoliopsida</taxon>
        <taxon>eudicotyledons</taxon>
        <taxon>Gunneridae</taxon>
        <taxon>Pentapetalae</taxon>
        <taxon>rosids</taxon>
        <taxon>malvids</taxon>
        <taxon>Brassicales</taxon>
        <taxon>Brassicaceae</taxon>
        <taxon>Camelineae</taxon>
        <taxon>Camelina</taxon>
    </lineage>
</organism>
<name>A0ABM0X1G2_CAMSA</name>
<reference evidence="1" key="1">
    <citation type="journal article" date="2014" name="Nat. Commun.">
        <title>The emerging biofuel crop Camelina sativa retains a highly undifferentiated hexaploid genome structure.</title>
        <authorList>
            <person name="Kagale S."/>
            <person name="Koh C."/>
            <person name="Nixon J."/>
            <person name="Bollina V."/>
            <person name="Clarke W.E."/>
            <person name="Tuteja R."/>
            <person name="Spillane C."/>
            <person name="Robinson S.J."/>
            <person name="Links M.G."/>
            <person name="Clarke C."/>
            <person name="Higgins E.E."/>
            <person name="Huebert T."/>
            <person name="Sharpe A.G."/>
            <person name="Parkin I.A."/>
        </authorList>
    </citation>
    <scope>NUCLEOTIDE SEQUENCE [LARGE SCALE GENOMIC DNA]</scope>
    <source>
        <strain evidence="1">cv. DH55</strain>
    </source>
</reference>
<dbReference type="Proteomes" id="UP000694864">
    <property type="component" value="Chromosome 17"/>
</dbReference>
<dbReference type="GeneID" id="104758094"/>
<protein>
    <submittedName>
        <fullName evidence="2">Uncharacterized protein LOC104758094 isoform X1</fullName>
    </submittedName>
</protein>